<dbReference type="SMART" id="SM00220">
    <property type="entry name" value="S_TKc"/>
    <property type="match status" value="1"/>
</dbReference>
<evidence type="ECO:0000256" key="12">
    <source>
        <dbReference type="ARBA" id="ARBA00023136"/>
    </source>
</evidence>
<keyword evidence="10 13" id="KW-0067">ATP-binding</keyword>
<dbReference type="Gene3D" id="1.10.510.10">
    <property type="entry name" value="Transferase(Phosphotransferase) domain 1"/>
    <property type="match status" value="1"/>
</dbReference>
<dbReference type="InterPro" id="IPR017441">
    <property type="entry name" value="Protein_kinase_ATP_BS"/>
</dbReference>
<keyword evidence="12 14" id="KW-0472">Membrane</keyword>
<comment type="subcellular location">
    <subcellularLocation>
        <location evidence="1">Membrane</location>
        <topology evidence="1">Single-pass type I membrane protein</topology>
    </subcellularLocation>
</comment>
<evidence type="ECO:0000256" key="1">
    <source>
        <dbReference type="ARBA" id="ARBA00004479"/>
    </source>
</evidence>
<dbReference type="Pfam" id="PF00069">
    <property type="entry name" value="Pkinase"/>
    <property type="match status" value="1"/>
</dbReference>
<evidence type="ECO:0000313" key="17">
    <source>
        <dbReference type="EMBL" id="EFJ11852.1"/>
    </source>
</evidence>
<evidence type="ECO:0000256" key="4">
    <source>
        <dbReference type="ARBA" id="ARBA00022679"/>
    </source>
</evidence>
<evidence type="ECO:0000256" key="14">
    <source>
        <dbReference type="SAM" id="Phobius"/>
    </source>
</evidence>
<keyword evidence="11 14" id="KW-1133">Transmembrane helix</keyword>
<evidence type="ECO:0000256" key="15">
    <source>
        <dbReference type="SAM" id="SignalP"/>
    </source>
</evidence>
<dbReference type="Proteomes" id="UP000001514">
    <property type="component" value="Unassembled WGS sequence"/>
</dbReference>
<dbReference type="PROSITE" id="PS50011">
    <property type="entry name" value="PROTEIN_KINASE_DOM"/>
    <property type="match status" value="1"/>
</dbReference>
<keyword evidence="9" id="KW-0418">Kinase</keyword>
<feature type="signal peptide" evidence="15">
    <location>
        <begin position="1"/>
        <end position="22"/>
    </location>
</feature>
<dbReference type="CDD" id="cd14066">
    <property type="entry name" value="STKc_IRAK"/>
    <property type="match status" value="1"/>
</dbReference>
<dbReference type="InterPro" id="IPR011009">
    <property type="entry name" value="Kinase-like_dom_sf"/>
</dbReference>
<feature type="binding site" evidence="13">
    <location>
        <position position="370"/>
    </location>
    <ligand>
        <name>ATP</name>
        <dbReference type="ChEBI" id="CHEBI:30616"/>
    </ligand>
</feature>
<dbReference type="GO" id="GO:0005886">
    <property type="term" value="C:plasma membrane"/>
    <property type="evidence" value="ECO:0000318"/>
    <property type="project" value="GO_Central"/>
</dbReference>
<dbReference type="InterPro" id="IPR008271">
    <property type="entry name" value="Ser/Thr_kinase_AS"/>
</dbReference>
<dbReference type="InterPro" id="IPR050528">
    <property type="entry name" value="L-type_Lectin-RKs"/>
</dbReference>
<dbReference type="PROSITE" id="PS00108">
    <property type="entry name" value="PROTEIN_KINASE_ST"/>
    <property type="match status" value="1"/>
</dbReference>
<dbReference type="PROSITE" id="PS00107">
    <property type="entry name" value="PROTEIN_KINASE_ATP"/>
    <property type="match status" value="1"/>
</dbReference>
<evidence type="ECO:0000313" key="18">
    <source>
        <dbReference type="Proteomes" id="UP000001514"/>
    </source>
</evidence>
<proteinExistence type="inferred from homology"/>
<dbReference type="InterPro" id="IPR013320">
    <property type="entry name" value="ConA-like_dom_sf"/>
</dbReference>
<comment type="similarity">
    <text evidence="2">In the N-terminal section; belongs to the leguminous lectin family.</text>
</comment>
<keyword evidence="4" id="KW-0808">Transferase</keyword>
<name>D8SUL2_SELML</name>
<dbReference type="eggNOG" id="ENOG502QT06">
    <property type="taxonomic scope" value="Eukaryota"/>
</dbReference>
<dbReference type="EMBL" id="GL377643">
    <property type="protein sequence ID" value="EFJ11852.1"/>
    <property type="molecule type" value="Genomic_DNA"/>
</dbReference>
<keyword evidence="8 13" id="KW-0547">Nucleotide-binding</keyword>
<keyword evidence="18" id="KW-1185">Reference proteome</keyword>
<keyword evidence="5 14" id="KW-0812">Transmembrane</keyword>
<dbReference type="SUPFAM" id="SSF56112">
    <property type="entry name" value="Protein kinase-like (PK-like)"/>
    <property type="match status" value="1"/>
</dbReference>
<dbReference type="Pfam" id="PF00139">
    <property type="entry name" value="Lectin_legB"/>
    <property type="match status" value="1"/>
</dbReference>
<dbReference type="CDD" id="cd06899">
    <property type="entry name" value="lectin_legume_LecRK_Arcelin_ConA"/>
    <property type="match status" value="1"/>
</dbReference>
<dbReference type="HOGENOM" id="CLU_000288_62_3_1"/>
<evidence type="ECO:0000256" key="8">
    <source>
        <dbReference type="ARBA" id="ARBA00022741"/>
    </source>
</evidence>
<dbReference type="GO" id="GO:0004672">
    <property type="term" value="F:protein kinase activity"/>
    <property type="evidence" value="ECO:0007669"/>
    <property type="project" value="InterPro"/>
</dbReference>
<dbReference type="Gene3D" id="3.30.200.20">
    <property type="entry name" value="Phosphorylase Kinase, domain 1"/>
    <property type="match status" value="1"/>
</dbReference>
<evidence type="ECO:0000256" key="7">
    <source>
        <dbReference type="ARBA" id="ARBA00022734"/>
    </source>
</evidence>
<dbReference type="FunFam" id="3.30.200.20:FF:000168">
    <property type="entry name" value="L-type lectin-domain containing receptor kinase IX.1"/>
    <property type="match status" value="1"/>
</dbReference>
<dbReference type="KEGG" id="smo:SELMODRAFT_125280"/>
<dbReference type="SUPFAM" id="SSF49899">
    <property type="entry name" value="Concanavalin A-like lectins/glucanases"/>
    <property type="match status" value="1"/>
</dbReference>
<evidence type="ECO:0000256" key="5">
    <source>
        <dbReference type="ARBA" id="ARBA00022692"/>
    </source>
</evidence>
<reference evidence="17 18" key="1">
    <citation type="journal article" date="2011" name="Science">
        <title>The Selaginella genome identifies genetic changes associated with the evolution of vascular plants.</title>
        <authorList>
            <person name="Banks J.A."/>
            <person name="Nishiyama T."/>
            <person name="Hasebe M."/>
            <person name="Bowman J.L."/>
            <person name="Gribskov M."/>
            <person name="dePamphilis C."/>
            <person name="Albert V.A."/>
            <person name="Aono N."/>
            <person name="Aoyama T."/>
            <person name="Ambrose B.A."/>
            <person name="Ashton N.W."/>
            <person name="Axtell M.J."/>
            <person name="Barker E."/>
            <person name="Barker M.S."/>
            <person name="Bennetzen J.L."/>
            <person name="Bonawitz N.D."/>
            <person name="Chapple C."/>
            <person name="Cheng C."/>
            <person name="Correa L.G."/>
            <person name="Dacre M."/>
            <person name="DeBarry J."/>
            <person name="Dreyer I."/>
            <person name="Elias M."/>
            <person name="Engstrom E.M."/>
            <person name="Estelle M."/>
            <person name="Feng L."/>
            <person name="Finet C."/>
            <person name="Floyd S.K."/>
            <person name="Frommer W.B."/>
            <person name="Fujita T."/>
            <person name="Gramzow L."/>
            <person name="Gutensohn M."/>
            <person name="Harholt J."/>
            <person name="Hattori M."/>
            <person name="Heyl A."/>
            <person name="Hirai T."/>
            <person name="Hiwatashi Y."/>
            <person name="Ishikawa M."/>
            <person name="Iwata M."/>
            <person name="Karol K.G."/>
            <person name="Koehler B."/>
            <person name="Kolukisaoglu U."/>
            <person name="Kubo M."/>
            <person name="Kurata T."/>
            <person name="Lalonde S."/>
            <person name="Li K."/>
            <person name="Li Y."/>
            <person name="Litt A."/>
            <person name="Lyons E."/>
            <person name="Manning G."/>
            <person name="Maruyama T."/>
            <person name="Michael T.P."/>
            <person name="Mikami K."/>
            <person name="Miyazaki S."/>
            <person name="Morinaga S."/>
            <person name="Murata T."/>
            <person name="Mueller-Roeber B."/>
            <person name="Nelson D.R."/>
            <person name="Obara M."/>
            <person name="Oguri Y."/>
            <person name="Olmstead R.G."/>
            <person name="Onodera N."/>
            <person name="Petersen B.L."/>
            <person name="Pils B."/>
            <person name="Prigge M."/>
            <person name="Rensing S.A."/>
            <person name="Riano-Pachon D.M."/>
            <person name="Roberts A.W."/>
            <person name="Sato Y."/>
            <person name="Scheller H.V."/>
            <person name="Schulz B."/>
            <person name="Schulz C."/>
            <person name="Shakirov E.V."/>
            <person name="Shibagaki N."/>
            <person name="Shinohara N."/>
            <person name="Shippen D.E."/>
            <person name="Soerensen I."/>
            <person name="Sotooka R."/>
            <person name="Sugimoto N."/>
            <person name="Sugita M."/>
            <person name="Sumikawa N."/>
            <person name="Tanurdzic M."/>
            <person name="Theissen G."/>
            <person name="Ulvskov P."/>
            <person name="Wakazuki S."/>
            <person name="Weng J.K."/>
            <person name="Willats W.W."/>
            <person name="Wipf D."/>
            <person name="Wolf P.G."/>
            <person name="Yang L."/>
            <person name="Zimmer A.D."/>
            <person name="Zhu Q."/>
            <person name="Mitros T."/>
            <person name="Hellsten U."/>
            <person name="Loque D."/>
            <person name="Otillar R."/>
            <person name="Salamov A."/>
            <person name="Schmutz J."/>
            <person name="Shapiro H."/>
            <person name="Lindquist E."/>
            <person name="Lucas S."/>
            <person name="Rokhsar D."/>
            <person name="Grigoriev I.V."/>
        </authorList>
    </citation>
    <scope>NUCLEOTIDE SEQUENCE [LARGE SCALE GENOMIC DNA]</scope>
</reference>
<evidence type="ECO:0000259" key="16">
    <source>
        <dbReference type="PROSITE" id="PS50011"/>
    </source>
</evidence>
<protein>
    <recommendedName>
        <fullName evidence="16">Protein kinase domain-containing protein</fullName>
    </recommendedName>
</protein>
<dbReference type="Gene3D" id="2.60.120.200">
    <property type="match status" value="1"/>
</dbReference>
<dbReference type="GO" id="GO:0030246">
    <property type="term" value="F:carbohydrate binding"/>
    <property type="evidence" value="ECO:0007669"/>
    <property type="project" value="UniProtKB-KW"/>
</dbReference>
<dbReference type="FunCoup" id="D8SUL2">
    <property type="interactions" value="610"/>
</dbReference>
<feature type="chain" id="PRO_5003123044" description="Protein kinase domain-containing protein" evidence="15">
    <location>
        <begin position="23"/>
        <end position="620"/>
    </location>
</feature>
<dbReference type="PANTHER" id="PTHR27007">
    <property type="match status" value="1"/>
</dbReference>
<feature type="domain" description="Protein kinase" evidence="16">
    <location>
        <begin position="341"/>
        <end position="612"/>
    </location>
</feature>
<dbReference type="AlphaFoldDB" id="D8SUL2"/>
<dbReference type="Gramene" id="EFJ11852">
    <property type="protein sequence ID" value="EFJ11852"/>
    <property type="gene ID" value="SELMODRAFT_125280"/>
</dbReference>
<evidence type="ECO:0000256" key="13">
    <source>
        <dbReference type="PROSITE-ProRule" id="PRU10141"/>
    </source>
</evidence>
<dbReference type="InterPro" id="IPR001220">
    <property type="entry name" value="Legume_lectin_dom"/>
</dbReference>
<comment type="similarity">
    <text evidence="3">In the C-terminal section; belongs to the protein kinase superfamily. Ser/Thr protein kinase family.</text>
</comment>
<evidence type="ECO:0000256" key="11">
    <source>
        <dbReference type="ARBA" id="ARBA00022989"/>
    </source>
</evidence>
<sequence>MVVGVIWVSLLFFSAFNLGVKCQVSFGYENFPDFLADFILSGDANISNGALHLTGDRTFSFGRAMRRQTIQLCNSSGFMASFVTDFTFLIQKKESDLVNADGFAFTIAPNATAPSNESYGRWMGLFDKNTNGFPSNNLAAVEFDTFRNQPGMYPAFQDIDNNHVGLNLNSMLSISSSSLYPFQVFLGSGAPMAARIDYNATAKRLRVYVSDNVTRTRVGSLVLEHSFDICSIISKENTFVGFSAGSGSKNIDFHKILSWKFDSSELFLPVTEDPGSRGDTQTSRAIILGSSLSSAFLVLLGIIGVTTLVALSRRRKAQENDLVQLPHSISYADLSAATNNFSEDNLLGRGGFGSVYKGVLPKDQSLVAVKRISKDSQQGEREFLAEVQIISQLSHRNLVKLRGWCKQKRELILVYDFMPRGSLDRALFDPDEPVLPWEVRYRILCGLAAALLYIHEDWDQQVVHRDIKSSNVMLDADFNARLGDFGLARALERDRADNMESTTIAGTLGYMAPEIFQTFSFTPTTDVYSFGMVALEVVCGRKVVTKFNTGKSLLLPWVQDCYMDNRLLDAVDFRLNGDFDAGEASRALKTALMCVDLNPARRPSMRPVHFILTGDITLTV</sequence>
<dbReference type="OrthoDB" id="543442at2759"/>
<evidence type="ECO:0000256" key="10">
    <source>
        <dbReference type="ARBA" id="ARBA00022840"/>
    </source>
</evidence>
<evidence type="ECO:0000256" key="9">
    <source>
        <dbReference type="ARBA" id="ARBA00022777"/>
    </source>
</evidence>
<feature type="transmembrane region" description="Helical" evidence="14">
    <location>
        <begin position="286"/>
        <end position="311"/>
    </location>
</feature>
<keyword evidence="6 15" id="KW-0732">Signal</keyword>
<accession>D8SUL2</accession>
<keyword evidence="7" id="KW-0430">Lectin</keyword>
<dbReference type="FunFam" id="1.10.510.10:FF:000444">
    <property type="entry name" value="probable L-type lectin-domain containing receptor kinase S.5"/>
    <property type="match status" value="1"/>
</dbReference>
<organism evidence="18">
    <name type="scientific">Selaginella moellendorffii</name>
    <name type="common">Spikemoss</name>
    <dbReference type="NCBI Taxonomy" id="88036"/>
    <lineage>
        <taxon>Eukaryota</taxon>
        <taxon>Viridiplantae</taxon>
        <taxon>Streptophyta</taxon>
        <taxon>Embryophyta</taxon>
        <taxon>Tracheophyta</taxon>
        <taxon>Lycopodiopsida</taxon>
        <taxon>Selaginellales</taxon>
        <taxon>Selaginellaceae</taxon>
        <taxon>Selaginella</taxon>
    </lineage>
</organism>
<gene>
    <name evidence="17" type="ORF">SELMODRAFT_125280</name>
</gene>
<evidence type="ECO:0000256" key="6">
    <source>
        <dbReference type="ARBA" id="ARBA00022729"/>
    </source>
</evidence>
<evidence type="ECO:0000256" key="2">
    <source>
        <dbReference type="ARBA" id="ARBA00008536"/>
    </source>
</evidence>
<dbReference type="InParanoid" id="D8SUL2"/>
<dbReference type="GO" id="GO:0005524">
    <property type="term" value="F:ATP binding"/>
    <property type="evidence" value="ECO:0007669"/>
    <property type="project" value="UniProtKB-UniRule"/>
</dbReference>
<evidence type="ECO:0000256" key="3">
    <source>
        <dbReference type="ARBA" id="ARBA00010217"/>
    </source>
</evidence>
<dbReference type="InterPro" id="IPR000719">
    <property type="entry name" value="Prot_kinase_dom"/>
</dbReference>